<accession>A0A3L9YW44</accession>
<dbReference type="HAMAP" id="MF_00376">
    <property type="entry name" value="Dephospho_CoA_kinase"/>
    <property type="match status" value="1"/>
</dbReference>
<dbReference type="GO" id="GO:0005524">
    <property type="term" value="F:ATP binding"/>
    <property type="evidence" value="ECO:0007669"/>
    <property type="project" value="UniProtKB-UniRule"/>
</dbReference>
<evidence type="ECO:0000256" key="6">
    <source>
        <dbReference type="NCBIfam" id="TIGR00152"/>
    </source>
</evidence>
<organism evidence="7 8">
    <name type="scientific">Ulvibacter antarcticus</name>
    <dbReference type="NCBI Taxonomy" id="442714"/>
    <lineage>
        <taxon>Bacteria</taxon>
        <taxon>Pseudomonadati</taxon>
        <taxon>Bacteroidota</taxon>
        <taxon>Flavobacteriia</taxon>
        <taxon>Flavobacteriales</taxon>
        <taxon>Flavobacteriaceae</taxon>
        <taxon>Ulvibacter</taxon>
    </lineage>
</organism>
<evidence type="ECO:0000256" key="1">
    <source>
        <dbReference type="ARBA" id="ARBA00009018"/>
    </source>
</evidence>
<dbReference type="InterPro" id="IPR027417">
    <property type="entry name" value="P-loop_NTPase"/>
</dbReference>
<dbReference type="PROSITE" id="PS51219">
    <property type="entry name" value="DPCK"/>
    <property type="match status" value="1"/>
</dbReference>
<reference evidence="7 8" key="1">
    <citation type="submission" date="2018-10" db="EMBL/GenBank/DDBJ databases">
        <title>Genomic Encyclopedia of Archaeal and Bacterial Type Strains, Phase II (KMG-II): from individual species to whole genera.</title>
        <authorList>
            <person name="Goeker M."/>
        </authorList>
    </citation>
    <scope>NUCLEOTIDE SEQUENCE [LARGE SCALE GENOMIC DNA]</scope>
    <source>
        <strain evidence="7 8">DSM 23424</strain>
    </source>
</reference>
<sequence>MKIVGLTGGIGSGKSTVAAMFKELGVAVYIADVEAKRLMTSSKIIRRKLTLLLGDQAYNKDGLNRSFIANKIFNDTSLLETVNAIVHPKVASHFKRWIKKQKGNYCIKEVAILFENGGHKQCDLTILVTSPEEVRINRVMERDKSTRKEVLDRIKNQWTDAEKAELADIIIENVILESTAKRVLEIHKELQK</sequence>
<dbReference type="UniPathway" id="UPA00241">
    <property type="reaction ID" value="UER00356"/>
</dbReference>
<dbReference type="PANTHER" id="PTHR10695:SF46">
    <property type="entry name" value="BIFUNCTIONAL COENZYME A SYNTHASE-RELATED"/>
    <property type="match status" value="1"/>
</dbReference>
<keyword evidence="2 5" id="KW-0547">Nucleotide-binding</keyword>
<keyword evidence="3 5" id="KW-0067">ATP-binding</keyword>
<dbReference type="InterPro" id="IPR001977">
    <property type="entry name" value="Depp_CoAkinase"/>
</dbReference>
<evidence type="ECO:0000256" key="3">
    <source>
        <dbReference type="ARBA" id="ARBA00022840"/>
    </source>
</evidence>
<keyword evidence="4 5" id="KW-0173">Coenzyme A biosynthesis</keyword>
<comment type="subcellular location">
    <subcellularLocation>
        <location evidence="5">Cytoplasm</location>
    </subcellularLocation>
</comment>
<protein>
    <recommendedName>
        <fullName evidence="5 6">Dephospho-CoA kinase</fullName>
        <ecNumber evidence="5 6">2.7.1.24</ecNumber>
    </recommendedName>
    <alternativeName>
        <fullName evidence="5">Dephosphocoenzyme A kinase</fullName>
    </alternativeName>
</protein>
<dbReference type="GO" id="GO:0015937">
    <property type="term" value="P:coenzyme A biosynthetic process"/>
    <property type="evidence" value="ECO:0007669"/>
    <property type="project" value="UniProtKB-UniRule"/>
</dbReference>
<comment type="similarity">
    <text evidence="1 5">Belongs to the CoaE family.</text>
</comment>
<evidence type="ECO:0000256" key="5">
    <source>
        <dbReference type="HAMAP-Rule" id="MF_00376"/>
    </source>
</evidence>
<proteinExistence type="inferred from homology"/>
<dbReference type="GO" id="GO:0005737">
    <property type="term" value="C:cytoplasm"/>
    <property type="evidence" value="ECO:0007669"/>
    <property type="project" value="UniProtKB-SubCell"/>
</dbReference>
<dbReference type="Proteomes" id="UP000271339">
    <property type="component" value="Unassembled WGS sequence"/>
</dbReference>
<dbReference type="AlphaFoldDB" id="A0A3L9YW44"/>
<keyword evidence="5" id="KW-0808">Transferase</keyword>
<gene>
    <name evidence="5" type="primary">coaE</name>
    <name evidence="7" type="ORF">BXY75_1781</name>
</gene>
<keyword evidence="5 7" id="KW-0418">Kinase</keyword>
<dbReference type="NCBIfam" id="TIGR00152">
    <property type="entry name" value="dephospho-CoA kinase"/>
    <property type="match status" value="1"/>
</dbReference>
<dbReference type="GO" id="GO:0004140">
    <property type="term" value="F:dephospho-CoA kinase activity"/>
    <property type="evidence" value="ECO:0007669"/>
    <property type="project" value="UniProtKB-UniRule"/>
</dbReference>
<dbReference type="SUPFAM" id="SSF52540">
    <property type="entry name" value="P-loop containing nucleoside triphosphate hydrolases"/>
    <property type="match status" value="1"/>
</dbReference>
<dbReference type="Pfam" id="PF01121">
    <property type="entry name" value="CoaE"/>
    <property type="match status" value="1"/>
</dbReference>
<keyword evidence="8" id="KW-1185">Reference proteome</keyword>
<dbReference type="RefSeq" id="WP_121907311.1">
    <property type="nucleotide sequence ID" value="NZ_REFC01000012.1"/>
</dbReference>
<evidence type="ECO:0000256" key="4">
    <source>
        <dbReference type="ARBA" id="ARBA00022993"/>
    </source>
</evidence>
<comment type="catalytic activity">
    <reaction evidence="5">
        <text>3'-dephospho-CoA + ATP = ADP + CoA + H(+)</text>
        <dbReference type="Rhea" id="RHEA:18245"/>
        <dbReference type="ChEBI" id="CHEBI:15378"/>
        <dbReference type="ChEBI" id="CHEBI:30616"/>
        <dbReference type="ChEBI" id="CHEBI:57287"/>
        <dbReference type="ChEBI" id="CHEBI:57328"/>
        <dbReference type="ChEBI" id="CHEBI:456216"/>
        <dbReference type="EC" id="2.7.1.24"/>
    </reaction>
</comment>
<dbReference type="EMBL" id="REFC01000012">
    <property type="protein sequence ID" value="RMA64896.1"/>
    <property type="molecule type" value="Genomic_DNA"/>
</dbReference>
<dbReference type="PRINTS" id="PR00988">
    <property type="entry name" value="URIDINKINASE"/>
</dbReference>
<dbReference type="EC" id="2.7.1.24" evidence="5 6"/>
<keyword evidence="5" id="KW-0963">Cytoplasm</keyword>
<comment type="caution">
    <text evidence="7">The sequence shown here is derived from an EMBL/GenBank/DDBJ whole genome shotgun (WGS) entry which is preliminary data.</text>
</comment>
<evidence type="ECO:0000313" key="7">
    <source>
        <dbReference type="EMBL" id="RMA64896.1"/>
    </source>
</evidence>
<evidence type="ECO:0000256" key="2">
    <source>
        <dbReference type="ARBA" id="ARBA00022741"/>
    </source>
</evidence>
<comment type="function">
    <text evidence="5">Catalyzes the phosphorylation of the 3'-hydroxyl group of dephosphocoenzyme A to form coenzyme A.</text>
</comment>
<evidence type="ECO:0000313" key="8">
    <source>
        <dbReference type="Proteomes" id="UP000271339"/>
    </source>
</evidence>
<dbReference type="PANTHER" id="PTHR10695">
    <property type="entry name" value="DEPHOSPHO-COA KINASE-RELATED"/>
    <property type="match status" value="1"/>
</dbReference>
<name>A0A3L9YW44_9FLAO</name>
<dbReference type="Gene3D" id="3.40.50.300">
    <property type="entry name" value="P-loop containing nucleotide triphosphate hydrolases"/>
    <property type="match status" value="1"/>
</dbReference>
<dbReference type="CDD" id="cd02022">
    <property type="entry name" value="DPCK"/>
    <property type="match status" value="1"/>
</dbReference>
<dbReference type="OrthoDB" id="9812943at2"/>
<comment type="pathway">
    <text evidence="5">Cofactor biosynthesis; coenzyme A biosynthesis; CoA from (R)-pantothenate: step 5/5.</text>
</comment>
<feature type="binding site" evidence="5">
    <location>
        <begin position="11"/>
        <end position="16"/>
    </location>
    <ligand>
        <name>ATP</name>
        <dbReference type="ChEBI" id="CHEBI:30616"/>
    </ligand>
</feature>